<feature type="transmembrane region" description="Helical" evidence="6">
    <location>
        <begin position="469"/>
        <end position="487"/>
    </location>
</feature>
<keyword evidence="9" id="KW-1185">Reference proteome</keyword>
<evidence type="ECO:0000259" key="7">
    <source>
        <dbReference type="Pfam" id="PF02687"/>
    </source>
</evidence>
<dbReference type="RefSeq" id="WP_131258407.1">
    <property type="nucleotide sequence ID" value="NZ_JBHSUS010000001.1"/>
</dbReference>
<feature type="transmembrane region" description="Helical" evidence="6">
    <location>
        <begin position="709"/>
        <end position="732"/>
    </location>
</feature>
<dbReference type="PANTHER" id="PTHR30287">
    <property type="entry name" value="MEMBRANE COMPONENT OF PREDICTED ABC SUPERFAMILY METABOLITE UPTAKE TRANSPORTER"/>
    <property type="match status" value="1"/>
</dbReference>
<evidence type="ECO:0000256" key="5">
    <source>
        <dbReference type="ARBA" id="ARBA00023136"/>
    </source>
</evidence>
<feature type="transmembrane region" description="Helical" evidence="6">
    <location>
        <begin position="753"/>
        <end position="779"/>
    </location>
</feature>
<comment type="caution">
    <text evidence="8">The sequence shown here is derived from an EMBL/GenBank/DDBJ whole genome shotgun (WGS) entry which is preliminary data.</text>
</comment>
<feature type="transmembrane region" description="Helical" evidence="6">
    <location>
        <begin position="303"/>
        <end position="326"/>
    </location>
</feature>
<evidence type="ECO:0000256" key="6">
    <source>
        <dbReference type="SAM" id="Phobius"/>
    </source>
</evidence>
<evidence type="ECO:0000313" key="9">
    <source>
        <dbReference type="Proteomes" id="UP001596364"/>
    </source>
</evidence>
<feature type="transmembrane region" description="Helical" evidence="6">
    <location>
        <begin position="346"/>
        <end position="373"/>
    </location>
</feature>
<organism evidence="8 9">
    <name type="scientific">Pseudobowmanella zhangzhouensis</name>
    <dbReference type="NCBI Taxonomy" id="1537679"/>
    <lineage>
        <taxon>Bacteria</taxon>
        <taxon>Pseudomonadati</taxon>
        <taxon>Pseudomonadota</taxon>
        <taxon>Gammaproteobacteria</taxon>
        <taxon>Alteromonadales</taxon>
        <taxon>Alteromonadaceae</taxon>
    </lineage>
</organism>
<proteinExistence type="predicted"/>
<feature type="domain" description="ABC3 transporter permease C-terminal" evidence="7">
    <location>
        <begin position="260"/>
        <end position="377"/>
    </location>
</feature>
<evidence type="ECO:0000256" key="4">
    <source>
        <dbReference type="ARBA" id="ARBA00022989"/>
    </source>
</evidence>
<name>A0ABW1XMW2_9ALTE</name>
<evidence type="ECO:0000256" key="1">
    <source>
        <dbReference type="ARBA" id="ARBA00004651"/>
    </source>
</evidence>
<protein>
    <submittedName>
        <fullName evidence="8">ABC transporter permease</fullName>
    </submittedName>
</protein>
<evidence type="ECO:0000256" key="2">
    <source>
        <dbReference type="ARBA" id="ARBA00022475"/>
    </source>
</evidence>
<keyword evidence="4 6" id="KW-1133">Transmembrane helix</keyword>
<evidence type="ECO:0000313" key="8">
    <source>
        <dbReference type="EMBL" id="MFC6440605.1"/>
    </source>
</evidence>
<accession>A0ABW1XMW2</accession>
<feature type="transmembrane region" description="Helical" evidence="6">
    <location>
        <begin position="21"/>
        <end position="41"/>
    </location>
</feature>
<feature type="transmembrane region" description="Helical" evidence="6">
    <location>
        <begin position="799"/>
        <end position="823"/>
    </location>
</feature>
<dbReference type="PANTHER" id="PTHR30287:SF1">
    <property type="entry name" value="INNER MEMBRANE PROTEIN"/>
    <property type="match status" value="1"/>
</dbReference>
<comment type="subcellular location">
    <subcellularLocation>
        <location evidence="1">Cell membrane</location>
        <topology evidence="1">Multi-pass membrane protein</topology>
    </subcellularLocation>
</comment>
<keyword evidence="2" id="KW-1003">Cell membrane</keyword>
<dbReference type="EMBL" id="JBHSUS010000001">
    <property type="protein sequence ID" value="MFC6440605.1"/>
    <property type="molecule type" value="Genomic_DNA"/>
</dbReference>
<reference evidence="9" key="1">
    <citation type="journal article" date="2019" name="Int. J. Syst. Evol. Microbiol.">
        <title>The Global Catalogue of Microorganisms (GCM) 10K type strain sequencing project: providing services to taxonomists for standard genome sequencing and annotation.</title>
        <authorList>
            <consortium name="The Broad Institute Genomics Platform"/>
            <consortium name="The Broad Institute Genome Sequencing Center for Infectious Disease"/>
            <person name="Wu L."/>
            <person name="Ma J."/>
        </authorList>
    </citation>
    <scope>NUCLEOTIDE SEQUENCE [LARGE SCALE GENOMIC DNA]</scope>
    <source>
        <strain evidence="9">CGMCC 1.16031</strain>
    </source>
</reference>
<keyword evidence="3 6" id="KW-0812">Transmembrane</keyword>
<feature type="transmembrane region" description="Helical" evidence="6">
    <location>
        <begin position="256"/>
        <end position="276"/>
    </location>
</feature>
<feature type="domain" description="ABC3 transporter permease C-terminal" evidence="7">
    <location>
        <begin position="713"/>
        <end position="826"/>
    </location>
</feature>
<feature type="transmembrane region" description="Helical" evidence="6">
    <location>
        <begin position="416"/>
        <end position="439"/>
    </location>
</feature>
<dbReference type="InterPro" id="IPR038766">
    <property type="entry name" value="Membrane_comp_ABC_pdt"/>
</dbReference>
<dbReference type="InterPro" id="IPR003838">
    <property type="entry name" value="ABC3_permease_C"/>
</dbReference>
<dbReference type="Proteomes" id="UP001596364">
    <property type="component" value="Unassembled WGS sequence"/>
</dbReference>
<evidence type="ECO:0000256" key="3">
    <source>
        <dbReference type="ARBA" id="ARBA00022692"/>
    </source>
</evidence>
<feature type="transmembrane region" description="Helical" evidence="6">
    <location>
        <begin position="393"/>
        <end position="410"/>
    </location>
</feature>
<gene>
    <name evidence="8" type="ORF">ACFP85_10650</name>
</gene>
<sequence>MWANLALRLFRHEMRRGELNIILAAIVLSVAAVLSLSLFSARLQSALNDKTAEFIAGDRQLSSRQVIDPAWLQKARELELNIAEQISTQSMLFANGDLVLADIRAVDSAYPLKGSVKISEQAFSAGREVTELPPENQVWMDARLFQLLNIEPGAEVEIGDGTFIASRVLSDIPDRGFAVFGNDQLVLMRLEDIAKTGVTGPGARLSYRYFFTGRDADLDAFYQWLRPQLNRELHRWRSVKDDESAIGNAVQTAERYFLLAIMLAVVLAAVSIAVAAQRYSQRHFDPVAIMKTLGASKRLIQKVYVLQILFVTMLGIVLGCVLGFVLQHGVVMLVSDRVPVSLDTWYWQPVGIAVLTGFICALLFSLYPLMQLFGIPPLRVLRRDIEGSGTKRLVQYVAAGGAIFALMWLYSGNLQISGILFLTGALLVIALFAVSVGLIHIGRLLGSGNIGAWQLAWARIQRRAMNNSVQLISFSVTLLLLLVVLALRNDMIKQWREQLPQGTPNYFLANITATQLPVLKQQFTDFTVNAGEIYPLIRGRLTEIAGEKVQSAVTKENEQPAEARRPGLGREANLTWASNVQAGNKVVAGTFFGDDVGDYPEVSVEQKIAERLRITMGDILTFDIGGQTLQAKVTSLREVNWQTMQPNFFFVLQPAAMQDFPATYITSFHLDGERKQALASLLAPLSSVTLIDVDARINQLRQIIDQVSLAVEFILVLVLSAGSLVLIAQVQASMDERRQELAILRTLGARGGLIRWSVVLEFLIIGLVAGLMAALAHEIALYFLQTEVFNMSASWHFEYWLIAPLVGAAVVGVLGAVSCWQLLRINTGQLLRNML</sequence>
<keyword evidence="5 6" id="KW-0472">Membrane</keyword>
<dbReference type="Pfam" id="PF02687">
    <property type="entry name" value="FtsX"/>
    <property type="match status" value="2"/>
</dbReference>